<dbReference type="Gene3D" id="2.130.10.10">
    <property type="entry name" value="YVTN repeat-like/Quinoprotein amine dehydrogenase"/>
    <property type="match status" value="1"/>
</dbReference>
<evidence type="ECO:0000256" key="3">
    <source>
        <dbReference type="ARBA" id="ARBA00022737"/>
    </source>
</evidence>
<organism evidence="6 7">
    <name type="scientific">Kingdonia uniflora</name>
    <dbReference type="NCBI Taxonomy" id="39325"/>
    <lineage>
        <taxon>Eukaryota</taxon>
        <taxon>Viridiplantae</taxon>
        <taxon>Streptophyta</taxon>
        <taxon>Embryophyta</taxon>
        <taxon>Tracheophyta</taxon>
        <taxon>Spermatophyta</taxon>
        <taxon>Magnoliopsida</taxon>
        <taxon>Ranunculales</taxon>
        <taxon>Circaeasteraceae</taxon>
        <taxon>Kingdonia</taxon>
    </lineage>
</organism>
<proteinExistence type="inferred from homology"/>
<dbReference type="Pfam" id="PF00400">
    <property type="entry name" value="WD40"/>
    <property type="match status" value="1"/>
</dbReference>
<feature type="repeat" description="WD" evidence="4">
    <location>
        <begin position="157"/>
        <end position="188"/>
    </location>
</feature>
<accession>A0A7J7LH74</accession>
<dbReference type="InterPro" id="IPR019775">
    <property type="entry name" value="WD40_repeat_CS"/>
</dbReference>
<comment type="similarity">
    <text evidence="1">Belongs to the PC-esterase family. TBL subfamily.</text>
</comment>
<keyword evidence="3" id="KW-0677">Repeat</keyword>
<evidence type="ECO:0000256" key="4">
    <source>
        <dbReference type="PROSITE-ProRule" id="PRU00221"/>
    </source>
</evidence>
<dbReference type="OrthoDB" id="630188at2759"/>
<evidence type="ECO:0000259" key="5">
    <source>
        <dbReference type="Pfam" id="PF13839"/>
    </source>
</evidence>
<dbReference type="PANTHER" id="PTHR32285">
    <property type="entry name" value="PROTEIN TRICHOME BIREFRINGENCE-LIKE 9-RELATED"/>
    <property type="match status" value="1"/>
</dbReference>
<evidence type="ECO:0000313" key="6">
    <source>
        <dbReference type="EMBL" id="KAF6141864.1"/>
    </source>
</evidence>
<dbReference type="Pfam" id="PF13839">
    <property type="entry name" value="PC-Esterase"/>
    <property type="match status" value="1"/>
</dbReference>
<dbReference type="SUPFAM" id="SSF50978">
    <property type="entry name" value="WD40 repeat-like"/>
    <property type="match status" value="1"/>
</dbReference>
<dbReference type="EMBL" id="JACGCM010002285">
    <property type="protein sequence ID" value="KAF6141864.1"/>
    <property type="molecule type" value="Genomic_DNA"/>
</dbReference>
<protein>
    <recommendedName>
        <fullName evidence="5">Trichome birefringence-like C-terminal domain-containing protein</fullName>
    </recommendedName>
</protein>
<dbReference type="InterPro" id="IPR036322">
    <property type="entry name" value="WD40_repeat_dom_sf"/>
</dbReference>
<dbReference type="InterPro" id="IPR001680">
    <property type="entry name" value="WD40_rpt"/>
</dbReference>
<evidence type="ECO:0000256" key="1">
    <source>
        <dbReference type="ARBA" id="ARBA00007727"/>
    </source>
</evidence>
<evidence type="ECO:0000256" key="2">
    <source>
        <dbReference type="ARBA" id="ARBA00022574"/>
    </source>
</evidence>
<evidence type="ECO:0000313" key="7">
    <source>
        <dbReference type="Proteomes" id="UP000541444"/>
    </source>
</evidence>
<dbReference type="PROSITE" id="PS00678">
    <property type="entry name" value="WD_REPEATS_1"/>
    <property type="match status" value="1"/>
</dbReference>
<feature type="domain" description="Trichome birefringence-like C-terminal" evidence="5">
    <location>
        <begin position="1"/>
        <end position="103"/>
    </location>
</feature>
<comment type="caution">
    <text evidence="6">The sequence shown here is derived from an EMBL/GenBank/DDBJ whole genome shotgun (WGS) entry which is preliminary data.</text>
</comment>
<keyword evidence="7" id="KW-1185">Reference proteome</keyword>
<name>A0A7J7LH74_9MAGN</name>
<dbReference type="InterPro" id="IPR026057">
    <property type="entry name" value="TBL_C"/>
</dbReference>
<dbReference type="AlphaFoldDB" id="A0A7J7LH74"/>
<gene>
    <name evidence="6" type="ORF">GIB67_003235</name>
</gene>
<dbReference type="InterPro" id="IPR029962">
    <property type="entry name" value="TBL"/>
</dbReference>
<sequence length="227" mass="26248">FDATNMLERLRNWRVVFVGDPIGRNQWESLLCMVSSTISDKDSIYEMNGNPITKHNGFLVYKFKDFNYTVEYYRAPFLVLQSCAPDTIEKKVKTILKLDQMDITSTQGCYFQEPEDVKMNMTVESAYRNSINTMLKWIHMEVNMSNTHVFFRTYAPVHFSLDSEFLASTSTDGSVRIWNINEGVPLTRNSDEKIECCRFSKDGTKLFLFCTAQKGDKAVTAIWDIIT</sequence>
<feature type="non-terminal residue" evidence="6">
    <location>
        <position position="1"/>
    </location>
</feature>
<dbReference type="Proteomes" id="UP000541444">
    <property type="component" value="Unassembled WGS sequence"/>
</dbReference>
<dbReference type="GO" id="GO:0005794">
    <property type="term" value="C:Golgi apparatus"/>
    <property type="evidence" value="ECO:0007669"/>
    <property type="project" value="TreeGrafter"/>
</dbReference>
<dbReference type="InterPro" id="IPR015943">
    <property type="entry name" value="WD40/YVTN_repeat-like_dom_sf"/>
</dbReference>
<keyword evidence="2 4" id="KW-0853">WD repeat</keyword>
<dbReference type="GO" id="GO:0016413">
    <property type="term" value="F:O-acetyltransferase activity"/>
    <property type="evidence" value="ECO:0007669"/>
    <property type="project" value="InterPro"/>
</dbReference>
<dbReference type="PANTHER" id="PTHR32285:SF213">
    <property type="entry name" value="PROTEIN TRICHOME BIREFRINGENCE-LIKE 11"/>
    <property type="match status" value="1"/>
</dbReference>
<dbReference type="PROSITE" id="PS50082">
    <property type="entry name" value="WD_REPEATS_2"/>
    <property type="match status" value="1"/>
</dbReference>
<reference evidence="6 7" key="1">
    <citation type="journal article" date="2020" name="IScience">
        <title>Genome Sequencing of the Endangered Kingdonia uniflora (Circaeasteraceae, Ranunculales) Reveals Potential Mechanisms of Evolutionary Specialization.</title>
        <authorList>
            <person name="Sun Y."/>
            <person name="Deng T."/>
            <person name="Zhang A."/>
            <person name="Moore M.J."/>
            <person name="Landis J.B."/>
            <person name="Lin N."/>
            <person name="Zhang H."/>
            <person name="Zhang X."/>
            <person name="Huang J."/>
            <person name="Zhang X."/>
            <person name="Sun H."/>
            <person name="Wang H."/>
        </authorList>
    </citation>
    <scope>NUCLEOTIDE SEQUENCE [LARGE SCALE GENOMIC DNA]</scope>
    <source>
        <strain evidence="6">TB1705</strain>
        <tissue evidence="6">Leaf</tissue>
    </source>
</reference>